<reference evidence="2 3" key="1">
    <citation type="submission" date="2018-06" db="EMBL/GenBank/DDBJ databases">
        <title>Extensive metabolic versatility and redundancy in microbially diverse, dynamic hydrothermal sediments.</title>
        <authorList>
            <person name="Dombrowski N."/>
            <person name="Teske A."/>
            <person name="Baker B.J."/>
        </authorList>
    </citation>
    <scope>NUCLEOTIDE SEQUENCE [LARGE SCALE GENOMIC DNA]</scope>
    <source>
        <strain evidence="2">B66_G16</strain>
    </source>
</reference>
<dbReference type="CDD" id="cd00090">
    <property type="entry name" value="HTH_ARSR"/>
    <property type="match status" value="1"/>
</dbReference>
<organism evidence="2 3">
    <name type="scientific">Thermoproteota archaeon</name>
    <dbReference type="NCBI Taxonomy" id="2056631"/>
    <lineage>
        <taxon>Archaea</taxon>
        <taxon>Thermoproteota</taxon>
    </lineage>
</organism>
<dbReference type="EMBL" id="QMQV01000018">
    <property type="protein sequence ID" value="RLE49917.1"/>
    <property type="molecule type" value="Genomic_DNA"/>
</dbReference>
<evidence type="ECO:0000313" key="2">
    <source>
        <dbReference type="EMBL" id="RLE49917.1"/>
    </source>
</evidence>
<evidence type="ECO:0000259" key="1">
    <source>
        <dbReference type="Pfam" id="PF12802"/>
    </source>
</evidence>
<dbReference type="AlphaFoldDB" id="A0A497ERQ9"/>
<dbReference type="GO" id="GO:0003700">
    <property type="term" value="F:DNA-binding transcription factor activity"/>
    <property type="evidence" value="ECO:0007669"/>
    <property type="project" value="InterPro"/>
</dbReference>
<protein>
    <recommendedName>
        <fullName evidence="1">HTH marR-type domain-containing protein</fullName>
    </recommendedName>
</protein>
<gene>
    <name evidence="2" type="ORF">DRJ31_03195</name>
</gene>
<sequence length="91" mass="10565">MNDLEFLLGCKLKTLYSVLKSMYPTRGYPLTQSQICRRAKMTYSYLHRLLKAMEGLGLVTRHKLGREVRVSLTDRGETLAKMILFVIQQKL</sequence>
<name>A0A497ERQ9_9CREN</name>
<dbReference type="Gene3D" id="1.10.10.10">
    <property type="entry name" value="Winged helix-like DNA-binding domain superfamily/Winged helix DNA-binding domain"/>
    <property type="match status" value="1"/>
</dbReference>
<accession>A0A497ERQ9</accession>
<evidence type="ECO:0000313" key="3">
    <source>
        <dbReference type="Proteomes" id="UP000278475"/>
    </source>
</evidence>
<dbReference type="InterPro" id="IPR036390">
    <property type="entry name" value="WH_DNA-bd_sf"/>
</dbReference>
<dbReference type="InterPro" id="IPR011991">
    <property type="entry name" value="ArsR-like_HTH"/>
</dbReference>
<feature type="domain" description="HTH marR-type" evidence="1">
    <location>
        <begin position="29"/>
        <end position="62"/>
    </location>
</feature>
<dbReference type="Pfam" id="PF12802">
    <property type="entry name" value="MarR_2"/>
    <property type="match status" value="1"/>
</dbReference>
<proteinExistence type="predicted"/>
<comment type="caution">
    <text evidence="2">The sequence shown here is derived from an EMBL/GenBank/DDBJ whole genome shotgun (WGS) entry which is preliminary data.</text>
</comment>
<dbReference type="InterPro" id="IPR000835">
    <property type="entry name" value="HTH_MarR-typ"/>
</dbReference>
<dbReference type="Proteomes" id="UP000278475">
    <property type="component" value="Unassembled WGS sequence"/>
</dbReference>
<dbReference type="SUPFAM" id="SSF46785">
    <property type="entry name" value="Winged helix' DNA-binding domain"/>
    <property type="match status" value="1"/>
</dbReference>
<dbReference type="InterPro" id="IPR036388">
    <property type="entry name" value="WH-like_DNA-bd_sf"/>
</dbReference>